<dbReference type="PROSITE" id="PS01155">
    <property type="entry name" value="ENDONUCLEASE_III_2"/>
    <property type="match status" value="1"/>
</dbReference>
<name>A0A8D5FUF5_9BACT</name>
<keyword evidence="5 12" id="KW-0460">Magnesium</keyword>
<evidence type="ECO:0000313" key="15">
    <source>
        <dbReference type="EMBL" id="BCL60077.1"/>
    </source>
</evidence>
<evidence type="ECO:0000256" key="6">
    <source>
        <dbReference type="ARBA" id="ARBA00023004"/>
    </source>
</evidence>
<dbReference type="InterPro" id="IPR004808">
    <property type="entry name" value="AP_endonuc_1"/>
</dbReference>
<comment type="similarity">
    <text evidence="1 10">Belongs to the Nth/MutY family.</text>
</comment>
<dbReference type="Pfam" id="PF03372">
    <property type="entry name" value="Exo_endo_phos"/>
    <property type="match status" value="1"/>
</dbReference>
<dbReference type="CDD" id="cd00056">
    <property type="entry name" value="ENDO3c"/>
    <property type="match status" value="1"/>
</dbReference>
<dbReference type="PANTHER" id="PTHR22748:SF6">
    <property type="entry name" value="DNA-(APURINIC OR APYRIMIDINIC SITE) ENDONUCLEASE"/>
    <property type="match status" value="1"/>
</dbReference>
<dbReference type="InterPro" id="IPR005135">
    <property type="entry name" value="Endo/exonuclease/phosphatase"/>
</dbReference>
<reference evidence="15" key="1">
    <citation type="submission" date="2020-09" db="EMBL/GenBank/DDBJ databases">
        <title>Desulfogranum mesoprofundum gen. nov., sp. nov., a novel mesophilic, sulfate-reducing chemolithoautotroph isolated from a deep-sea hydrothermal vent chimney in the Suiyo Seamount.</title>
        <authorList>
            <person name="Hashimoto Y."/>
            <person name="Nakagawa S."/>
        </authorList>
    </citation>
    <scope>NUCLEOTIDE SEQUENCE</scope>
    <source>
        <strain evidence="15">KT2</strain>
    </source>
</reference>
<feature type="binding site" evidence="10">
    <location>
        <position position="191"/>
    </location>
    <ligand>
        <name>[4Fe-4S] cluster</name>
        <dbReference type="ChEBI" id="CHEBI:49883"/>
    </ligand>
</feature>
<dbReference type="PROSITE" id="PS00726">
    <property type="entry name" value="AP_NUCLEASE_F1_1"/>
    <property type="match status" value="1"/>
</dbReference>
<dbReference type="InterPro" id="IPR003265">
    <property type="entry name" value="HhH-GPD_domain"/>
</dbReference>
<dbReference type="CDD" id="cd09085">
    <property type="entry name" value="Mth212-like_AP-endo"/>
    <property type="match status" value="1"/>
</dbReference>
<sequence>MTIDIDAFLETVTEAIRDKDVPVVDLIAVQTRDPFKVLVATVLSARTKDETTARASKKLFKLAPDKEGLAELSEEKIAKLIYPVGFYKNKARYLTKLPEALDRFDGRVPDTIEELITLPGVGRKTANLVVSVAFGKPAICVDTHVHRILNIWNYVKTDTPLKTEMALRKKLPEKHWITVNSILVAFGQSICRPISPHCDLCPLEENCPQHCVKPRKIPGTKRKKNQPLTLLSWNVNGIRAMEKKGFIDLLPDLDADVIGIQETKAQPDQLSDELKNIPGYTSFWHSAEKKGYSGVAFYSRVKPLSIREGIGEPEFDREGRVLTLEFDTFYLINIYFPNSGNHLKRLDFKLRFNDCLLKFAKELEKKKDVVLCGDFNVAHKEIDLTHPKANEKHAGFTPEERHWMDTFIEAGFIDTFRMFNREPGNYSWWSYRFNARAKNVGWRIDYFCVNRRAEKRVKKAEILKDVMGSDHCPVLLEIC</sequence>
<feature type="site" description="Important for catalytic activity" evidence="13">
    <location>
        <position position="445"/>
    </location>
</feature>
<feature type="binding site" evidence="12">
    <location>
        <position position="471"/>
    </location>
    <ligand>
        <name>Mg(2+)</name>
        <dbReference type="ChEBI" id="CHEBI:18420"/>
        <label>1</label>
    </ligand>
</feature>
<feature type="binding site" evidence="12">
    <location>
        <position position="470"/>
    </location>
    <ligand>
        <name>Mg(2+)</name>
        <dbReference type="ChEBI" id="CHEBI:18420"/>
        <label>1</label>
    </ligand>
</feature>
<dbReference type="NCBIfam" id="TIGR00633">
    <property type="entry name" value="xth"/>
    <property type="match status" value="1"/>
</dbReference>
<dbReference type="GO" id="GO:0046872">
    <property type="term" value="F:metal ion binding"/>
    <property type="evidence" value="ECO:0007669"/>
    <property type="project" value="UniProtKB-KW"/>
</dbReference>
<evidence type="ECO:0000256" key="9">
    <source>
        <dbReference type="ARBA" id="ARBA00023295"/>
    </source>
</evidence>
<evidence type="ECO:0000256" key="12">
    <source>
        <dbReference type="PIRSR" id="PIRSR604808-2"/>
    </source>
</evidence>
<dbReference type="EMBL" id="AP024086">
    <property type="protein sequence ID" value="BCL60077.1"/>
    <property type="molecule type" value="Genomic_DNA"/>
</dbReference>
<dbReference type="GO" id="GO:0008081">
    <property type="term" value="F:phosphoric diester hydrolase activity"/>
    <property type="evidence" value="ECO:0007669"/>
    <property type="project" value="TreeGrafter"/>
</dbReference>
<feature type="binding site" evidence="10">
    <location>
        <position position="198"/>
    </location>
    <ligand>
        <name>[4Fe-4S] cluster</name>
        <dbReference type="ChEBI" id="CHEBI:49883"/>
    </ligand>
</feature>
<feature type="active site" description="Proton donor/acceptor" evidence="11">
    <location>
        <position position="374"/>
    </location>
</feature>
<evidence type="ECO:0000256" key="5">
    <source>
        <dbReference type="ARBA" id="ARBA00022842"/>
    </source>
</evidence>
<comment type="cofactor">
    <cofactor evidence="10">
        <name>[4Fe-4S] cluster</name>
        <dbReference type="ChEBI" id="CHEBI:49883"/>
    </cofactor>
    <text evidence="10">Binds 1 [4Fe-4S] cluster.</text>
</comment>
<dbReference type="GO" id="GO:0140078">
    <property type="term" value="F:class I DNA-(apurinic or apyrimidinic site) endonuclease activity"/>
    <property type="evidence" value="ECO:0007669"/>
    <property type="project" value="UniProtKB-EC"/>
</dbReference>
<feature type="binding site" evidence="12">
    <location>
        <position position="262"/>
    </location>
    <ligand>
        <name>Mg(2+)</name>
        <dbReference type="ChEBI" id="CHEBI:18420"/>
        <label>1</label>
    </ligand>
</feature>
<evidence type="ECO:0000256" key="13">
    <source>
        <dbReference type="PIRSR" id="PIRSR604808-3"/>
    </source>
</evidence>
<dbReference type="FunFam" id="1.10.340.30:FF:000001">
    <property type="entry name" value="Endonuclease III"/>
    <property type="match status" value="1"/>
</dbReference>
<evidence type="ECO:0000256" key="11">
    <source>
        <dbReference type="PIRSR" id="PIRSR604808-1"/>
    </source>
</evidence>
<evidence type="ECO:0000256" key="7">
    <source>
        <dbReference type="ARBA" id="ARBA00023014"/>
    </source>
</evidence>
<keyword evidence="12" id="KW-0464">Manganese</keyword>
<keyword evidence="9 10" id="KW-0326">Glycosidase</keyword>
<dbReference type="FunFam" id="3.60.10.10:FF:000026">
    <property type="entry name" value="Exodeoxyribonuclease III"/>
    <property type="match status" value="1"/>
</dbReference>
<evidence type="ECO:0000256" key="10">
    <source>
        <dbReference type="HAMAP-Rule" id="MF_00942"/>
    </source>
</evidence>
<feature type="binding site" evidence="12">
    <location>
        <position position="234"/>
    </location>
    <ligand>
        <name>Mg(2+)</name>
        <dbReference type="ChEBI" id="CHEBI:18420"/>
        <label>1</label>
    </ligand>
</feature>
<dbReference type="Proteomes" id="UP000826725">
    <property type="component" value="Chromosome"/>
</dbReference>
<dbReference type="RefSeq" id="WP_228856247.1">
    <property type="nucleotide sequence ID" value="NZ_AP024086.1"/>
</dbReference>
<protein>
    <recommendedName>
        <fullName evidence="10">Endonuclease III</fullName>
        <ecNumber evidence="10">4.2.99.18</ecNumber>
    </recommendedName>
    <alternativeName>
        <fullName evidence="10">DNA-(apurinic or apyrimidinic site) lyase</fullName>
    </alternativeName>
</protein>
<dbReference type="InterPro" id="IPR004036">
    <property type="entry name" value="Endonuclease-III-like_CS2"/>
</dbReference>
<dbReference type="PANTHER" id="PTHR22748">
    <property type="entry name" value="AP ENDONUCLEASE"/>
    <property type="match status" value="1"/>
</dbReference>
<keyword evidence="10" id="KW-0238">DNA-binding</keyword>
<feature type="active site" description="Proton acceptor" evidence="11">
    <location>
        <position position="471"/>
    </location>
</feature>
<evidence type="ECO:0000256" key="2">
    <source>
        <dbReference type="ARBA" id="ARBA00022723"/>
    </source>
</evidence>
<accession>A0A8D5FUF5</accession>
<evidence type="ECO:0000313" key="16">
    <source>
        <dbReference type="Proteomes" id="UP000826725"/>
    </source>
</evidence>
<feature type="site" description="Transition state stabilizer" evidence="13">
    <location>
        <position position="376"/>
    </location>
</feature>
<dbReference type="GO" id="GO:0051539">
    <property type="term" value="F:4 iron, 4 sulfur cluster binding"/>
    <property type="evidence" value="ECO:0007669"/>
    <property type="project" value="UniProtKB-UniRule"/>
</dbReference>
<feature type="binding site" evidence="12">
    <location>
        <position position="374"/>
    </location>
    <ligand>
        <name>Mg(2+)</name>
        <dbReference type="ChEBI" id="CHEBI:18420"/>
        <label>1</label>
    </ligand>
</feature>
<keyword evidence="8 10" id="KW-0234">DNA repair</keyword>
<evidence type="ECO:0000259" key="14">
    <source>
        <dbReference type="SMART" id="SM00478"/>
    </source>
</evidence>
<dbReference type="GO" id="GO:0019104">
    <property type="term" value="F:DNA N-glycosylase activity"/>
    <property type="evidence" value="ECO:0007669"/>
    <property type="project" value="UniProtKB-UniRule"/>
</dbReference>
<keyword evidence="16" id="KW-1185">Reference proteome</keyword>
<dbReference type="Pfam" id="PF00633">
    <property type="entry name" value="HHH"/>
    <property type="match status" value="1"/>
</dbReference>
<comment type="cofactor">
    <cofactor evidence="12">
        <name>Mg(2+)</name>
        <dbReference type="ChEBI" id="CHEBI:18420"/>
    </cofactor>
    <cofactor evidence="12">
        <name>Mn(2+)</name>
        <dbReference type="ChEBI" id="CHEBI:29035"/>
    </cofactor>
    <text evidence="12">Probably binds two magnesium or manganese ions per subunit.</text>
</comment>
<dbReference type="SMART" id="SM00478">
    <property type="entry name" value="ENDO3c"/>
    <property type="match status" value="1"/>
</dbReference>
<feature type="site" description="Interaction with DNA substrate" evidence="13">
    <location>
        <position position="471"/>
    </location>
</feature>
<dbReference type="Pfam" id="PF00730">
    <property type="entry name" value="HhH-GPD"/>
    <property type="match status" value="1"/>
</dbReference>
<keyword evidence="3 10" id="KW-0227">DNA damage</keyword>
<dbReference type="InterPro" id="IPR000445">
    <property type="entry name" value="HhH_motif"/>
</dbReference>
<dbReference type="InterPro" id="IPR020847">
    <property type="entry name" value="AP_endonuclease_F1_BS"/>
</dbReference>
<dbReference type="GO" id="GO:0003677">
    <property type="term" value="F:DNA binding"/>
    <property type="evidence" value="ECO:0007669"/>
    <property type="project" value="UniProtKB-UniRule"/>
</dbReference>
<feature type="binding site" evidence="12">
    <location>
        <position position="376"/>
    </location>
    <ligand>
        <name>Mg(2+)</name>
        <dbReference type="ChEBI" id="CHEBI:18420"/>
        <label>1</label>
    </ligand>
</feature>
<comment type="function">
    <text evidence="10">DNA repair enzyme that has both DNA N-glycosylase activity and AP-lyase activity. The DNA N-glycosylase activity releases various damaged pyrimidines from DNA by cleaving the N-glycosidic bond, leaving an AP (apurinic/apyrimidinic) site. The AP-lyase activity cleaves the phosphodiester bond 3' to the AP site by a beta-elimination, leaving a 3'-terminal unsaturated sugar and a product with a terminal 5'-phosphate.</text>
</comment>
<dbReference type="AlphaFoldDB" id="A0A8D5FUF5"/>
<keyword evidence="10" id="KW-0456">Lyase</keyword>
<dbReference type="GO" id="GO:0006284">
    <property type="term" value="P:base-excision repair"/>
    <property type="evidence" value="ECO:0007669"/>
    <property type="project" value="InterPro"/>
</dbReference>
<feature type="active site" evidence="11">
    <location>
        <position position="335"/>
    </location>
</feature>
<feature type="binding site" evidence="10">
    <location>
        <position position="201"/>
    </location>
    <ligand>
        <name>[4Fe-4S] cluster</name>
        <dbReference type="ChEBI" id="CHEBI:49883"/>
    </ligand>
</feature>
<feature type="binding site" evidence="10">
    <location>
        <position position="207"/>
    </location>
    <ligand>
        <name>[4Fe-4S] cluster</name>
        <dbReference type="ChEBI" id="CHEBI:49883"/>
    </ligand>
</feature>
<comment type="catalytic activity">
    <reaction evidence="10">
        <text>2'-deoxyribonucleotide-(2'-deoxyribose 5'-phosphate)-2'-deoxyribonucleotide-DNA = a 3'-end 2'-deoxyribonucleotide-(2,3-dehydro-2,3-deoxyribose 5'-phosphate)-DNA + a 5'-end 5'-phospho-2'-deoxyribonucleoside-DNA + H(+)</text>
        <dbReference type="Rhea" id="RHEA:66592"/>
        <dbReference type="Rhea" id="RHEA-COMP:13180"/>
        <dbReference type="Rhea" id="RHEA-COMP:16897"/>
        <dbReference type="Rhea" id="RHEA-COMP:17067"/>
        <dbReference type="ChEBI" id="CHEBI:15378"/>
        <dbReference type="ChEBI" id="CHEBI:136412"/>
        <dbReference type="ChEBI" id="CHEBI:157695"/>
        <dbReference type="ChEBI" id="CHEBI:167181"/>
        <dbReference type="EC" id="4.2.99.18"/>
    </reaction>
</comment>
<proteinExistence type="inferred from homology"/>
<evidence type="ECO:0000256" key="3">
    <source>
        <dbReference type="ARBA" id="ARBA00022763"/>
    </source>
</evidence>
<keyword evidence="2 10" id="KW-0479">Metal-binding</keyword>
<keyword evidence="6 10" id="KW-0408">Iron</keyword>
<dbReference type="GO" id="GO:0008311">
    <property type="term" value="F:double-stranded DNA 3'-5' DNA exonuclease activity"/>
    <property type="evidence" value="ECO:0007669"/>
    <property type="project" value="TreeGrafter"/>
</dbReference>
<feature type="domain" description="HhH-GPD" evidence="14">
    <location>
        <begin position="43"/>
        <end position="189"/>
    </location>
</feature>
<evidence type="ECO:0000256" key="4">
    <source>
        <dbReference type="ARBA" id="ARBA00022801"/>
    </source>
</evidence>
<gene>
    <name evidence="10" type="primary">nth</name>
    <name evidence="15" type="ORF">DGMP_07700</name>
</gene>
<dbReference type="PROSITE" id="PS51435">
    <property type="entry name" value="AP_NUCLEASE_F1_4"/>
    <property type="match status" value="1"/>
</dbReference>
<evidence type="ECO:0000256" key="8">
    <source>
        <dbReference type="ARBA" id="ARBA00023204"/>
    </source>
</evidence>
<dbReference type="NCBIfam" id="TIGR00195">
    <property type="entry name" value="exoDNase_III"/>
    <property type="match status" value="1"/>
</dbReference>
<dbReference type="KEGG" id="dbk:DGMP_07700"/>
<keyword evidence="10" id="KW-0004">4Fe-4S</keyword>
<evidence type="ECO:0000256" key="1">
    <source>
        <dbReference type="ARBA" id="ARBA00008343"/>
    </source>
</evidence>
<dbReference type="InterPro" id="IPR005759">
    <property type="entry name" value="Nth"/>
</dbReference>
<organism evidence="15 16">
    <name type="scientific">Desulfomarina profundi</name>
    <dbReference type="NCBI Taxonomy" id="2772557"/>
    <lineage>
        <taxon>Bacteria</taxon>
        <taxon>Pseudomonadati</taxon>
        <taxon>Thermodesulfobacteriota</taxon>
        <taxon>Desulfobulbia</taxon>
        <taxon>Desulfobulbales</taxon>
        <taxon>Desulfobulbaceae</taxon>
        <taxon>Desulfomarina</taxon>
    </lineage>
</organism>
<dbReference type="EC" id="4.2.99.18" evidence="10"/>
<keyword evidence="4 10" id="KW-0378">Hydrolase</keyword>
<keyword evidence="7 10" id="KW-0411">Iron-sulfur</keyword>
<dbReference type="HAMAP" id="MF_00942">
    <property type="entry name" value="Nth"/>
    <property type="match status" value="1"/>
</dbReference>